<gene>
    <name evidence="2" type="ORF">LAZ67_23000527</name>
</gene>
<evidence type="ECO:0000313" key="2">
    <source>
        <dbReference type="EMBL" id="UYV83324.1"/>
    </source>
</evidence>
<dbReference type="InterPro" id="IPR036397">
    <property type="entry name" value="RNaseH_sf"/>
</dbReference>
<dbReference type="InterPro" id="IPR052709">
    <property type="entry name" value="Transposase-MT_Hybrid"/>
</dbReference>
<dbReference type="EMBL" id="CP092885">
    <property type="protein sequence ID" value="UYV83324.1"/>
    <property type="molecule type" value="Genomic_DNA"/>
</dbReference>
<feature type="region of interest" description="Disordered" evidence="1">
    <location>
        <begin position="1"/>
        <end position="22"/>
    </location>
</feature>
<dbReference type="Proteomes" id="UP001235939">
    <property type="component" value="Chromosome 23"/>
</dbReference>
<sequence>MIRLPPGINKTTKHGVEKPEENAPKMAKVTISAEKVMAIVFWDCKGVLLVDYLPPNTTVNAARYCEALTKLRAAIKRKRPGLLSRKVLPSMTMLAHAQLERPKRCWKTSNGKISHIHLILWILPQTTTLLHLGGKDFANDDEVQAEANHWLRKQDTAWYNSGIKKLLQRYQKCLDRNSEYVEKSDEEVIDAVTSFFESLETSFFLEGIKALEHRWK</sequence>
<dbReference type="InterPro" id="IPR001888">
    <property type="entry name" value="Transposase_1"/>
</dbReference>
<name>A0ABY6LQ28_9ARAC</name>
<reference evidence="2 3" key="1">
    <citation type="submission" date="2022-03" db="EMBL/GenBank/DDBJ databases">
        <title>A chromosomal length assembly of Cordylochernes scorpioides.</title>
        <authorList>
            <person name="Zeh D."/>
            <person name="Zeh J."/>
        </authorList>
    </citation>
    <scope>NUCLEOTIDE SEQUENCE [LARGE SCALE GENOMIC DNA]</scope>
    <source>
        <strain evidence="2">IN4F17</strain>
        <tissue evidence="2">Whole Body</tissue>
    </source>
</reference>
<dbReference type="Gene3D" id="3.30.420.10">
    <property type="entry name" value="Ribonuclease H-like superfamily/Ribonuclease H"/>
    <property type="match status" value="1"/>
</dbReference>
<dbReference type="PANTHER" id="PTHR46060">
    <property type="entry name" value="MARINER MOS1 TRANSPOSASE-LIKE PROTEIN"/>
    <property type="match status" value="1"/>
</dbReference>
<evidence type="ECO:0000256" key="1">
    <source>
        <dbReference type="SAM" id="MobiDB-lite"/>
    </source>
</evidence>
<evidence type="ECO:0000313" key="3">
    <source>
        <dbReference type="Proteomes" id="UP001235939"/>
    </source>
</evidence>
<keyword evidence="3" id="KW-1185">Reference proteome</keyword>
<protein>
    <submittedName>
        <fullName evidence="2">Uncharacterized protein</fullName>
    </submittedName>
</protein>
<proteinExistence type="predicted"/>
<dbReference type="Pfam" id="PF01359">
    <property type="entry name" value="Transposase_1"/>
    <property type="match status" value="1"/>
</dbReference>
<dbReference type="PANTHER" id="PTHR46060:SF1">
    <property type="entry name" value="MARINER MOS1 TRANSPOSASE-LIKE PROTEIN"/>
    <property type="match status" value="1"/>
</dbReference>
<feature type="non-terminal residue" evidence="2">
    <location>
        <position position="216"/>
    </location>
</feature>
<organism evidence="2 3">
    <name type="scientific">Cordylochernes scorpioides</name>
    <dbReference type="NCBI Taxonomy" id="51811"/>
    <lineage>
        <taxon>Eukaryota</taxon>
        <taxon>Metazoa</taxon>
        <taxon>Ecdysozoa</taxon>
        <taxon>Arthropoda</taxon>
        <taxon>Chelicerata</taxon>
        <taxon>Arachnida</taxon>
        <taxon>Pseudoscorpiones</taxon>
        <taxon>Cheliferoidea</taxon>
        <taxon>Chernetidae</taxon>
        <taxon>Cordylochernes</taxon>
    </lineage>
</organism>
<accession>A0ABY6LQ28</accession>